<dbReference type="GO" id="GO:0008270">
    <property type="term" value="F:zinc ion binding"/>
    <property type="evidence" value="ECO:0007669"/>
    <property type="project" value="InterPro"/>
</dbReference>
<evidence type="ECO:0000313" key="11">
    <source>
        <dbReference type="Proteomes" id="UP000190744"/>
    </source>
</evidence>
<feature type="compositionally biased region" description="Basic and acidic residues" evidence="8">
    <location>
        <begin position="481"/>
        <end position="491"/>
    </location>
</feature>
<evidence type="ECO:0000256" key="5">
    <source>
        <dbReference type="ARBA" id="ARBA00023125"/>
    </source>
</evidence>
<reference evidence="11" key="1">
    <citation type="submission" date="2015-09" db="EMBL/GenBank/DDBJ databases">
        <authorList>
            <person name="Fill T.P."/>
            <person name="Baretta J.F."/>
            <person name="de Almeida L.G."/>
            <person name="Rocha M."/>
            <person name="de Souza D.H."/>
            <person name="Malavazi I."/>
            <person name="Cerdeira L.T."/>
            <person name="Hong H."/>
            <person name="Samborskyy M."/>
            <person name="de Vasconcelos A.T."/>
            <person name="Leadlay P."/>
            <person name="Rodrigues-Filho E."/>
        </authorList>
    </citation>
    <scope>NUCLEOTIDE SEQUENCE [LARGE SCALE GENOMIC DNA]</scope>
    <source>
        <strain evidence="11">LaBioMMi 136</strain>
    </source>
</reference>
<evidence type="ECO:0000256" key="2">
    <source>
        <dbReference type="ARBA" id="ARBA00022723"/>
    </source>
</evidence>
<evidence type="ECO:0000259" key="9">
    <source>
        <dbReference type="PROSITE" id="PS50048"/>
    </source>
</evidence>
<comment type="caution">
    <text evidence="10">The sequence shown here is derived from an EMBL/GenBank/DDBJ whole genome shotgun (WGS) entry which is preliminary data.</text>
</comment>
<dbReference type="SMART" id="SM00906">
    <property type="entry name" value="Fungal_trans"/>
    <property type="match status" value="1"/>
</dbReference>
<dbReference type="InterPro" id="IPR036864">
    <property type="entry name" value="Zn2-C6_fun-type_DNA-bd_sf"/>
</dbReference>
<dbReference type="Pfam" id="PF00172">
    <property type="entry name" value="Zn_clus"/>
    <property type="match status" value="1"/>
</dbReference>
<accession>A0A1S9RPH8</accession>
<sequence length="504" mass="56498">MIRTRACDACALRKAKCDRRSPCRRCSAQGLCCTLRRKLSKPGPKGPWARKKLASTKLQNAPPKNSPVGFAEGDQPENLGPPTQDKSNQDAVLAQVQHFLRIYKQDLYSLWPVVDIQKLRTRLRNHSDVAAYAVGTALGAAVLDRLHLLQALNDPDEYPELDSQRLASESETARMKGAYQESPSLDMILSSFFLHIHSANRGQIFKATLLLREAITMAQLLGLDQAGHYAGRSATEAQDRLRIIWLLHITERGHATRFDLPCILHLDSRLPALHADENPFDLLPFLGMVQLFQTFGTAINSFELHDECHLLPAMDMQIQQIPQLLDHSPDSQLVDFLVTKQWMRLILWRRAMFHVELSLNMAAESRSVFFPEQLAEKVVAHISTFPRGVVESHGLGMQMKLADIAISLADVLSCRSGDSEPHEYMRVGSRELLHYLAAFLTSIPNSVNPRLGLLQEKLVRTGWVLPLARLVLPTGESLGRGTEHKTADPLRHVPRGSREPFANL</sequence>
<dbReference type="SUPFAM" id="SSF57701">
    <property type="entry name" value="Zn2/Cys6 DNA-binding domain"/>
    <property type="match status" value="1"/>
</dbReference>
<dbReference type="CDD" id="cd00067">
    <property type="entry name" value="GAL4"/>
    <property type="match status" value="1"/>
</dbReference>
<evidence type="ECO:0000256" key="6">
    <source>
        <dbReference type="ARBA" id="ARBA00023163"/>
    </source>
</evidence>
<dbReference type="PROSITE" id="PS50048">
    <property type="entry name" value="ZN2_CY6_FUNGAL_2"/>
    <property type="match status" value="1"/>
</dbReference>
<dbReference type="Proteomes" id="UP000190744">
    <property type="component" value="Unassembled WGS sequence"/>
</dbReference>
<keyword evidence="3" id="KW-0862">Zinc</keyword>
<name>A0A1S9RPH8_PENBI</name>
<dbReference type="CDD" id="cd12148">
    <property type="entry name" value="fungal_TF_MHR"/>
    <property type="match status" value="1"/>
</dbReference>
<evidence type="ECO:0000256" key="1">
    <source>
        <dbReference type="ARBA" id="ARBA00004123"/>
    </source>
</evidence>
<feature type="domain" description="Zn(2)-C6 fungal-type" evidence="9">
    <location>
        <begin position="6"/>
        <end position="35"/>
    </location>
</feature>
<dbReference type="GO" id="GO:0005634">
    <property type="term" value="C:nucleus"/>
    <property type="evidence" value="ECO:0007669"/>
    <property type="project" value="UniProtKB-SubCell"/>
</dbReference>
<evidence type="ECO:0000256" key="8">
    <source>
        <dbReference type="SAM" id="MobiDB-lite"/>
    </source>
</evidence>
<dbReference type="AlphaFoldDB" id="A0A1S9RPH8"/>
<evidence type="ECO:0000313" key="10">
    <source>
        <dbReference type="EMBL" id="OOQ87413.1"/>
    </source>
</evidence>
<feature type="region of interest" description="Disordered" evidence="8">
    <location>
        <begin position="55"/>
        <end position="88"/>
    </location>
</feature>
<dbReference type="PANTHER" id="PTHR31668">
    <property type="entry name" value="GLUCOSE TRANSPORT TRANSCRIPTION REGULATOR RGT1-RELATED-RELATED"/>
    <property type="match status" value="1"/>
</dbReference>
<dbReference type="InterPro" id="IPR001138">
    <property type="entry name" value="Zn2Cys6_DnaBD"/>
</dbReference>
<evidence type="ECO:0000256" key="7">
    <source>
        <dbReference type="ARBA" id="ARBA00023242"/>
    </source>
</evidence>
<dbReference type="Gene3D" id="4.10.240.10">
    <property type="entry name" value="Zn(2)-C6 fungal-type DNA-binding domain"/>
    <property type="match status" value="1"/>
</dbReference>
<dbReference type="GO" id="GO:0000981">
    <property type="term" value="F:DNA-binding transcription factor activity, RNA polymerase II-specific"/>
    <property type="evidence" value="ECO:0007669"/>
    <property type="project" value="InterPro"/>
</dbReference>
<dbReference type="InterPro" id="IPR007219">
    <property type="entry name" value="XnlR_reg_dom"/>
</dbReference>
<comment type="subcellular location">
    <subcellularLocation>
        <location evidence="1">Nucleus</location>
    </subcellularLocation>
</comment>
<dbReference type="SMART" id="SM00066">
    <property type="entry name" value="GAL4"/>
    <property type="match status" value="1"/>
</dbReference>
<dbReference type="InterPro" id="IPR050797">
    <property type="entry name" value="Carb_Metab_Trans_Reg"/>
</dbReference>
<keyword evidence="7" id="KW-0539">Nucleus</keyword>
<dbReference type="PROSITE" id="PS00463">
    <property type="entry name" value="ZN2_CY6_FUNGAL_1"/>
    <property type="match status" value="1"/>
</dbReference>
<keyword evidence="6" id="KW-0804">Transcription</keyword>
<keyword evidence="5" id="KW-0238">DNA-binding</keyword>
<feature type="region of interest" description="Disordered" evidence="8">
    <location>
        <begin position="478"/>
        <end position="504"/>
    </location>
</feature>
<proteinExistence type="predicted"/>
<dbReference type="EMBL" id="LJBN01000125">
    <property type="protein sequence ID" value="OOQ87413.1"/>
    <property type="molecule type" value="Genomic_DNA"/>
</dbReference>
<evidence type="ECO:0000256" key="3">
    <source>
        <dbReference type="ARBA" id="ARBA00022833"/>
    </source>
</evidence>
<dbReference type="GO" id="GO:0003677">
    <property type="term" value="F:DNA binding"/>
    <property type="evidence" value="ECO:0007669"/>
    <property type="project" value="UniProtKB-KW"/>
</dbReference>
<gene>
    <name evidence="10" type="ORF">PEBR_17380</name>
</gene>
<dbReference type="GO" id="GO:0006351">
    <property type="term" value="P:DNA-templated transcription"/>
    <property type="evidence" value="ECO:0007669"/>
    <property type="project" value="InterPro"/>
</dbReference>
<keyword evidence="4" id="KW-0805">Transcription regulation</keyword>
<evidence type="ECO:0000256" key="4">
    <source>
        <dbReference type="ARBA" id="ARBA00023015"/>
    </source>
</evidence>
<organism evidence="10 11">
    <name type="scientific">Penicillium brasilianum</name>
    <dbReference type="NCBI Taxonomy" id="104259"/>
    <lineage>
        <taxon>Eukaryota</taxon>
        <taxon>Fungi</taxon>
        <taxon>Dikarya</taxon>
        <taxon>Ascomycota</taxon>
        <taxon>Pezizomycotina</taxon>
        <taxon>Eurotiomycetes</taxon>
        <taxon>Eurotiomycetidae</taxon>
        <taxon>Eurotiales</taxon>
        <taxon>Aspergillaceae</taxon>
        <taxon>Penicillium</taxon>
    </lineage>
</organism>
<dbReference type="PANTHER" id="PTHR31668:SF18">
    <property type="entry name" value="MALTOSE FERMENTATION REGULATORY PROTEIN MAL13-RELATED"/>
    <property type="match status" value="1"/>
</dbReference>
<protein>
    <submittedName>
        <fullName evidence="10">Putative C6 transcription factor</fullName>
    </submittedName>
</protein>
<keyword evidence="2" id="KW-0479">Metal-binding</keyword>